<evidence type="ECO:0000259" key="4">
    <source>
        <dbReference type="PROSITE" id="PS50949"/>
    </source>
</evidence>
<dbReference type="InterPro" id="IPR036390">
    <property type="entry name" value="WH_DNA-bd_sf"/>
</dbReference>
<organism evidence="5 6">
    <name type="scientific">Bryocella elongata</name>
    <dbReference type="NCBI Taxonomy" id="863522"/>
    <lineage>
        <taxon>Bacteria</taxon>
        <taxon>Pseudomonadati</taxon>
        <taxon>Acidobacteriota</taxon>
        <taxon>Terriglobia</taxon>
        <taxon>Terriglobales</taxon>
        <taxon>Acidobacteriaceae</taxon>
        <taxon>Bryocella</taxon>
    </lineage>
</organism>
<dbReference type="PROSITE" id="PS50949">
    <property type="entry name" value="HTH_GNTR"/>
    <property type="match status" value="1"/>
</dbReference>
<keyword evidence="2" id="KW-0238">DNA-binding</keyword>
<evidence type="ECO:0000313" key="6">
    <source>
        <dbReference type="Proteomes" id="UP000236728"/>
    </source>
</evidence>
<sequence>MNAAALYFLEAPASAARPGQLQSTLSRSRGPVRLWFAPGSDVPLYQQLTTQVELAILAGDLKAGDRLPSTRELARRYAIHPNTVSAGYRQLERTGWTEHRRGGGVYVRPQTDRPSTPKQQLDHAIAHVFRLARDLDVPFSEVRGRVAEWLAAPPPSHFLLIDPDPAAVRILQAEIAAVTRFPVISCTAADLDENAAQHLTGAVPLCRPSQERAVRAALPSGIELHTLQITSARGWLEPRLGQAAGYLIAVVSHWPTFRDTARTMLTSAGLSEDQLLFRDSTVRGWHRGLDQAAGILCDAPTAALPQLPAGPLHIIFPLIADPSLDFLRTHGEPVTSER</sequence>
<feature type="domain" description="HTH gntR-type" evidence="4">
    <location>
        <begin position="42"/>
        <end position="110"/>
    </location>
</feature>
<dbReference type="SMART" id="SM00345">
    <property type="entry name" value="HTH_GNTR"/>
    <property type="match status" value="1"/>
</dbReference>
<proteinExistence type="predicted"/>
<evidence type="ECO:0000313" key="5">
    <source>
        <dbReference type="EMBL" id="SEG00173.1"/>
    </source>
</evidence>
<dbReference type="GO" id="GO:0003677">
    <property type="term" value="F:DNA binding"/>
    <property type="evidence" value="ECO:0007669"/>
    <property type="project" value="UniProtKB-KW"/>
</dbReference>
<dbReference type="EMBL" id="FNVA01000002">
    <property type="protein sequence ID" value="SEG00173.1"/>
    <property type="molecule type" value="Genomic_DNA"/>
</dbReference>
<dbReference type="PANTHER" id="PTHR38445:SF9">
    <property type="entry name" value="HTH-TYPE TRANSCRIPTIONAL REPRESSOR YTRA"/>
    <property type="match status" value="1"/>
</dbReference>
<dbReference type="InterPro" id="IPR036388">
    <property type="entry name" value="WH-like_DNA-bd_sf"/>
</dbReference>
<dbReference type="PANTHER" id="PTHR38445">
    <property type="entry name" value="HTH-TYPE TRANSCRIPTIONAL REPRESSOR YTRA"/>
    <property type="match status" value="1"/>
</dbReference>
<reference evidence="5 6" key="1">
    <citation type="submission" date="2016-10" db="EMBL/GenBank/DDBJ databases">
        <authorList>
            <person name="de Groot N.N."/>
        </authorList>
    </citation>
    <scope>NUCLEOTIDE SEQUENCE [LARGE SCALE GENOMIC DNA]</scope>
    <source>
        <strain evidence="5 6">DSM 22489</strain>
    </source>
</reference>
<keyword evidence="3" id="KW-0804">Transcription</keyword>
<keyword evidence="6" id="KW-1185">Reference proteome</keyword>
<dbReference type="GO" id="GO:0003700">
    <property type="term" value="F:DNA-binding transcription factor activity"/>
    <property type="evidence" value="ECO:0007669"/>
    <property type="project" value="InterPro"/>
</dbReference>
<dbReference type="Pfam" id="PF00392">
    <property type="entry name" value="GntR"/>
    <property type="match status" value="1"/>
</dbReference>
<gene>
    <name evidence="5" type="ORF">SAMN05421819_1634</name>
</gene>
<dbReference type="Gene3D" id="1.10.10.10">
    <property type="entry name" value="Winged helix-like DNA-binding domain superfamily/Winged helix DNA-binding domain"/>
    <property type="match status" value="1"/>
</dbReference>
<dbReference type="InterPro" id="IPR000524">
    <property type="entry name" value="Tscrpt_reg_HTH_GntR"/>
</dbReference>
<protein>
    <submittedName>
        <fullName evidence="5">GntR family transcriptional regulator</fullName>
    </submittedName>
</protein>
<dbReference type="AlphaFoldDB" id="A0A1H5WLF7"/>
<dbReference type="SUPFAM" id="SSF46785">
    <property type="entry name" value="Winged helix' DNA-binding domain"/>
    <property type="match status" value="1"/>
</dbReference>
<evidence type="ECO:0000256" key="1">
    <source>
        <dbReference type="ARBA" id="ARBA00023015"/>
    </source>
</evidence>
<dbReference type="CDD" id="cd07377">
    <property type="entry name" value="WHTH_GntR"/>
    <property type="match status" value="1"/>
</dbReference>
<accession>A0A1H5WLF7</accession>
<keyword evidence="1" id="KW-0805">Transcription regulation</keyword>
<evidence type="ECO:0000256" key="2">
    <source>
        <dbReference type="ARBA" id="ARBA00023125"/>
    </source>
</evidence>
<name>A0A1H5WLF7_9BACT</name>
<dbReference type="Proteomes" id="UP000236728">
    <property type="component" value="Unassembled WGS sequence"/>
</dbReference>
<evidence type="ECO:0000256" key="3">
    <source>
        <dbReference type="ARBA" id="ARBA00023163"/>
    </source>
</evidence>